<dbReference type="InterPro" id="IPR011330">
    <property type="entry name" value="Glyco_hydro/deAcase_b/a-brl"/>
</dbReference>
<reference evidence="6 7" key="1">
    <citation type="submission" date="2017-03" db="EMBL/GenBank/DDBJ databases">
        <authorList>
            <person name="Afonso C.L."/>
            <person name="Miller P.J."/>
            <person name="Scott M.A."/>
            <person name="Spackman E."/>
            <person name="Goraichik I."/>
            <person name="Dimitrov K.M."/>
            <person name="Suarez D.L."/>
            <person name="Swayne D.E."/>
        </authorList>
    </citation>
    <scope>NUCLEOTIDE SEQUENCE [LARGE SCALE GENOMIC DNA]</scope>
    <source>
        <strain evidence="6 7">CECT 7023</strain>
    </source>
</reference>
<dbReference type="Pfam" id="PF01522">
    <property type="entry name" value="Polysacc_deac_1"/>
    <property type="match status" value="1"/>
</dbReference>
<dbReference type="GO" id="GO:0005975">
    <property type="term" value="P:carbohydrate metabolic process"/>
    <property type="evidence" value="ECO:0007669"/>
    <property type="project" value="InterPro"/>
</dbReference>
<dbReference type="AlphaFoldDB" id="A0A1Y5TYU9"/>
<dbReference type="Gene3D" id="3.20.20.370">
    <property type="entry name" value="Glycoside hydrolase/deacetylase"/>
    <property type="match status" value="1"/>
</dbReference>
<comment type="function">
    <text evidence="1">Is involved in generating a small heat-stable compound (Nod), an acylated oligomer of N-acetylglucosamine, that stimulates mitosis in various plant protoplasts.</text>
</comment>
<dbReference type="InterPro" id="IPR002509">
    <property type="entry name" value="NODB_dom"/>
</dbReference>
<evidence type="ECO:0000256" key="4">
    <source>
        <dbReference type="ARBA" id="ARBA00032976"/>
    </source>
</evidence>
<dbReference type="PANTHER" id="PTHR43123:SF4">
    <property type="entry name" value="POLYSACCHARIDE DEACETYLASE"/>
    <property type="match status" value="1"/>
</dbReference>
<dbReference type="PANTHER" id="PTHR43123">
    <property type="entry name" value="POLYSACCHARIDE DEACETYLASE-RELATED"/>
    <property type="match status" value="1"/>
</dbReference>
<evidence type="ECO:0000259" key="5">
    <source>
        <dbReference type="Pfam" id="PF01522"/>
    </source>
</evidence>
<feature type="domain" description="NodB homology" evidence="5">
    <location>
        <begin position="71"/>
        <end position="175"/>
    </location>
</feature>
<dbReference type="SUPFAM" id="SSF88713">
    <property type="entry name" value="Glycoside hydrolase/deacetylase"/>
    <property type="match status" value="1"/>
</dbReference>
<dbReference type="Proteomes" id="UP000193900">
    <property type="component" value="Unassembled WGS sequence"/>
</dbReference>
<evidence type="ECO:0000313" key="6">
    <source>
        <dbReference type="EMBL" id="SLN76785.1"/>
    </source>
</evidence>
<dbReference type="EMBL" id="FWFZ01000045">
    <property type="protein sequence ID" value="SLN76785.1"/>
    <property type="molecule type" value="Genomic_DNA"/>
</dbReference>
<sequence>MRLTDRVPYQAIVDRPKLQLPDGKRIAVWVILNVEEWQIERPMPRTVLPPPMGVPLLPDVPNWSWHEYGMRSGFWRQHKALTDRNIPVTMAINGNVCTSYPRIAEAGRDAGWEFMGHGFVQGPMHKLEDQRKAIADAVRTISDFTGKPVRSWESPGLTETDETLDLLREAGIEYVADWVIDDLPQAIETPHGQITTVPYTVETNDITVYPLQAHRSDEFLARGRDQFDRLYEEGAENARVMAISIHPYVTGVPHRIKYLEALLDYVSQHDGAVWMTASDIGDWYTAEMVRIGAENPI</sequence>
<comment type="similarity">
    <text evidence="2">Belongs to the polysaccharide deacetylase family.</text>
</comment>
<evidence type="ECO:0000313" key="7">
    <source>
        <dbReference type="Proteomes" id="UP000193900"/>
    </source>
</evidence>
<evidence type="ECO:0000256" key="1">
    <source>
        <dbReference type="ARBA" id="ARBA00003236"/>
    </source>
</evidence>
<name>A0A1Y5TYU9_9RHOB</name>
<dbReference type="GO" id="GO:0016810">
    <property type="term" value="F:hydrolase activity, acting on carbon-nitrogen (but not peptide) bonds"/>
    <property type="evidence" value="ECO:0007669"/>
    <property type="project" value="InterPro"/>
</dbReference>
<accession>A0A1Y5TYU9</accession>
<dbReference type="OrthoDB" id="9787041at2"/>
<gene>
    <name evidence="6" type="ORF">ROA7023_04240</name>
</gene>
<dbReference type="RefSeq" id="WP_085880946.1">
    <property type="nucleotide sequence ID" value="NZ_FWFZ01000045.1"/>
</dbReference>
<dbReference type="CDD" id="cd10979">
    <property type="entry name" value="CE4_PuuE_like"/>
    <property type="match status" value="1"/>
</dbReference>
<evidence type="ECO:0000256" key="3">
    <source>
        <dbReference type="ARBA" id="ARBA00020071"/>
    </source>
</evidence>
<protein>
    <recommendedName>
        <fullName evidence="3">Chitooligosaccharide deacetylase</fullName>
    </recommendedName>
    <alternativeName>
        <fullName evidence="4">Nodulation protein B</fullName>
    </alternativeName>
</protein>
<organism evidence="6 7">
    <name type="scientific">Roseisalinus antarcticus</name>
    <dbReference type="NCBI Taxonomy" id="254357"/>
    <lineage>
        <taxon>Bacteria</taxon>
        <taxon>Pseudomonadati</taxon>
        <taxon>Pseudomonadota</taxon>
        <taxon>Alphaproteobacteria</taxon>
        <taxon>Rhodobacterales</taxon>
        <taxon>Roseobacteraceae</taxon>
        <taxon>Roseisalinus</taxon>
    </lineage>
</organism>
<proteinExistence type="inferred from homology"/>
<keyword evidence="7" id="KW-1185">Reference proteome</keyword>
<evidence type="ECO:0000256" key="2">
    <source>
        <dbReference type="ARBA" id="ARBA00010973"/>
    </source>
</evidence>